<keyword evidence="1" id="KW-0378">Hydrolase</keyword>
<dbReference type="GO" id="GO:0016787">
    <property type="term" value="F:hydrolase activity"/>
    <property type="evidence" value="ECO:0007669"/>
    <property type="project" value="UniProtKB-KW"/>
</dbReference>
<sequence>MTLRRRITIAVAATFVLGILTACGLGNTGRTSNSPATSRSASSSKDGRERRDLAYVESGDPVHALDLFLPEKTDGPAPLFVWVHGGGWRGGDKADIDEHILKVGRLRDDLLNQGIAVASVNYHLLPQTRFPQPMQDVSAAVRYLKAESSKLGLDPDRVAIGGESAGAHLAGMVAMTPKEHALHGTIGPQTDPGVKAFLGYYGIYEFTTRLAQQRAQGCKPGRSGVESSHGRLIGADPESSEGRMAAEKASPISHVHKTSPPSLLIHGKQDCTAPAKQSIDLGEKLKQAGVEQQVVLIDAAHAQPVFYTDDNLRRQAVQFLVGKLKA</sequence>
<dbReference type="SUPFAM" id="SSF53474">
    <property type="entry name" value="alpha/beta-Hydrolases"/>
    <property type="match status" value="1"/>
</dbReference>
<feature type="compositionally biased region" description="Low complexity" evidence="2">
    <location>
        <begin position="30"/>
        <end position="44"/>
    </location>
</feature>
<keyword evidence="5" id="KW-1185">Reference proteome</keyword>
<dbReference type="InterPro" id="IPR049492">
    <property type="entry name" value="BD-FAE-like_dom"/>
</dbReference>
<dbReference type="eggNOG" id="COG0657">
    <property type="taxonomic scope" value="Bacteria"/>
</dbReference>
<feature type="region of interest" description="Disordered" evidence="2">
    <location>
        <begin position="28"/>
        <end position="50"/>
    </location>
</feature>
<dbReference type="EMBL" id="BAGZ01000016">
    <property type="protein sequence ID" value="GAB78739.1"/>
    <property type="molecule type" value="Genomic_DNA"/>
</dbReference>
<dbReference type="PROSITE" id="PS51257">
    <property type="entry name" value="PROKAR_LIPOPROTEIN"/>
    <property type="match status" value="1"/>
</dbReference>
<feature type="domain" description="BD-FAE-like" evidence="3">
    <location>
        <begin position="65"/>
        <end position="285"/>
    </location>
</feature>
<comment type="caution">
    <text evidence="4">The sequence shown here is derived from an EMBL/GenBank/DDBJ whole genome shotgun (WGS) entry which is preliminary data.</text>
</comment>
<dbReference type="Gene3D" id="3.40.50.1820">
    <property type="entry name" value="alpha/beta hydrolase"/>
    <property type="match status" value="1"/>
</dbReference>
<dbReference type="InterPro" id="IPR029058">
    <property type="entry name" value="AB_hydrolase_fold"/>
</dbReference>
<gene>
    <name evidence="4" type="ORF">AUCHE_16_01610</name>
</gene>
<protein>
    <recommendedName>
        <fullName evidence="3">BD-FAE-like domain-containing protein</fullName>
    </recommendedName>
</protein>
<name>K6VPS4_9MICO</name>
<evidence type="ECO:0000256" key="2">
    <source>
        <dbReference type="SAM" id="MobiDB-lite"/>
    </source>
</evidence>
<feature type="region of interest" description="Disordered" evidence="2">
    <location>
        <begin position="218"/>
        <end position="240"/>
    </location>
</feature>
<evidence type="ECO:0000313" key="5">
    <source>
        <dbReference type="Proteomes" id="UP000008495"/>
    </source>
</evidence>
<dbReference type="PANTHER" id="PTHR48081">
    <property type="entry name" value="AB HYDROLASE SUPERFAMILY PROTEIN C4A8.06C"/>
    <property type="match status" value="1"/>
</dbReference>
<reference evidence="4 5" key="1">
    <citation type="submission" date="2012-08" db="EMBL/GenBank/DDBJ databases">
        <title>Whole genome shotgun sequence of Austwickia chelonae NBRC 105200.</title>
        <authorList>
            <person name="Yoshida I."/>
            <person name="Hosoyama A."/>
            <person name="Tsuchikane K."/>
            <person name="Katsumata H."/>
            <person name="Ando Y."/>
            <person name="Ohji S."/>
            <person name="Hamada M."/>
            <person name="Tamura T."/>
            <person name="Yamazoe A."/>
            <person name="Yamazaki S."/>
            <person name="Fujita N."/>
        </authorList>
    </citation>
    <scope>NUCLEOTIDE SEQUENCE [LARGE SCALE GENOMIC DNA]</scope>
    <source>
        <strain evidence="4 5">NBRC 105200</strain>
    </source>
</reference>
<proteinExistence type="predicted"/>
<evidence type="ECO:0000313" key="4">
    <source>
        <dbReference type="EMBL" id="GAB78739.1"/>
    </source>
</evidence>
<dbReference type="STRING" id="100225.SAMN05421595_2392"/>
<dbReference type="OrthoDB" id="9803828at2"/>
<dbReference type="PANTHER" id="PTHR48081:SF13">
    <property type="entry name" value="ALPHA_BETA HYDROLASE"/>
    <property type="match status" value="1"/>
</dbReference>
<evidence type="ECO:0000256" key="1">
    <source>
        <dbReference type="ARBA" id="ARBA00022801"/>
    </source>
</evidence>
<organism evidence="4 5">
    <name type="scientific">Austwickia chelonae NBRC 105200</name>
    <dbReference type="NCBI Taxonomy" id="1184607"/>
    <lineage>
        <taxon>Bacteria</taxon>
        <taxon>Bacillati</taxon>
        <taxon>Actinomycetota</taxon>
        <taxon>Actinomycetes</taxon>
        <taxon>Micrococcales</taxon>
        <taxon>Dermatophilaceae</taxon>
        <taxon>Austwickia</taxon>
    </lineage>
</organism>
<dbReference type="InterPro" id="IPR050300">
    <property type="entry name" value="GDXG_lipolytic_enzyme"/>
</dbReference>
<dbReference type="Pfam" id="PF20434">
    <property type="entry name" value="BD-FAE"/>
    <property type="match status" value="1"/>
</dbReference>
<evidence type="ECO:0000259" key="3">
    <source>
        <dbReference type="Pfam" id="PF20434"/>
    </source>
</evidence>
<dbReference type="Proteomes" id="UP000008495">
    <property type="component" value="Unassembled WGS sequence"/>
</dbReference>
<dbReference type="RefSeq" id="WP_006503496.1">
    <property type="nucleotide sequence ID" value="NZ_BAGZ01000016.1"/>
</dbReference>
<accession>K6VPS4</accession>
<dbReference type="AlphaFoldDB" id="K6VPS4"/>